<dbReference type="RefSeq" id="WP_256130436.1">
    <property type="nucleotide sequence ID" value="NZ_JANFXK010000001.1"/>
</dbReference>
<evidence type="ECO:0000313" key="5">
    <source>
        <dbReference type="Proteomes" id="UP001524502"/>
    </source>
</evidence>
<dbReference type="Gene3D" id="3.30.2310.10">
    <property type="entry name" value="YaeB-like"/>
    <property type="match status" value="1"/>
</dbReference>
<accession>A0ABT1RJ84</accession>
<dbReference type="PANTHER" id="PTHR12818">
    <property type="entry name" value="TRNA (ADENINE(37)-N6)-METHYLTRANSFERASE"/>
    <property type="match status" value="1"/>
</dbReference>
<dbReference type="PROSITE" id="PS01318">
    <property type="entry name" value="TSAA_1"/>
    <property type="match status" value="1"/>
</dbReference>
<dbReference type="Gene3D" id="2.40.30.70">
    <property type="entry name" value="YaeB-like"/>
    <property type="match status" value="1"/>
</dbReference>
<proteinExistence type="inferred from homology"/>
<gene>
    <name evidence="4" type="primary">tsaA</name>
    <name evidence="4" type="ORF">NE619_00635</name>
</gene>
<evidence type="ECO:0000256" key="2">
    <source>
        <dbReference type="ARBA" id="ARBA00033753"/>
    </source>
</evidence>
<reference evidence="4 5" key="1">
    <citation type="submission" date="2022-06" db="EMBL/GenBank/DDBJ databases">
        <title>Isolation of gut microbiota from human fecal samples.</title>
        <authorList>
            <person name="Pamer E.G."/>
            <person name="Barat B."/>
            <person name="Waligurski E."/>
            <person name="Medina S."/>
            <person name="Paddock L."/>
            <person name="Mostad J."/>
        </authorList>
    </citation>
    <scope>NUCLEOTIDE SEQUENCE [LARGE SCALE GENOMIC DNA]</scope>
    <source>
        <strain evidence="4 5">SL.3.17</strain>
    </source>
</reference>
<name>A0ABT1RJ84_9FIRM</name>
<comment type="similarity">
    <text evidence="2">Belongs to the tRNA methyltransferase O family.</text>
</comment>
<dbReference type="SUPFAM" id="SSF118196">
    <property type="entry name" value="YaeB-like"/>
    <property type="match status" value="1"/>
</dbReference>
<dbReference type="InterPro" id="IPR036413">
    <property type="entry name" value="YaeB-like_sf"/>
</dbReference>
<dbReference type="InterPro" id="IPR023370">
    <property type="entry name" value="TrmO-like_N"/>
</dbReference>
<protein>
    <submittedName>
        <fullName evidence="4">tRNA (N6-threonylcarbamoyladenosine(37)-N6)-methyltransferase TrmO</fullName>
    </submittedName>
</protein>
<keyword evidence="5" id="KW-1185">Reference proteome</keyword>
<sequence>MRKITPIAHIRTDFSTKFGIPRQSGLVKELEGKIVFEPEFRNMEALRGLEAFSHIWLIWEFSQAGKDEWSPTVRPPRLGGNQRMGVFATRSPFRPNPIGLSCVELKGIEQDGKLGPVLHVLGADLMDLTPVLDIKPYVPLADSHPEASGGFSDAVQDYGLEVCFPEKWLNLIPREKRAALIGALRQDPRPAYQNDPDRIYGFAFAGFEIRFQVKEQMLTVCEVEE</sequence>
<dbReference type="EMBL" id="JANFXK010000001">
    <property type="protein sequence ID" value="MCQ4635238.1"/>
    <property type="molecule type" value="Genomic_DNA"/>
</dbReference>
<dbReference type="CDD" id="cd09281">
    <property type="entry name" value="UPF0066"/>
    <property type="match status" value="1"/>
</dbReference>
<dbReference type="Pfam" id="PF01980">
    <property type="entry name" value="TrmO_N"/>
    <property type="match status" value="1"/>
</dbReference>
<dbReference type="PROSITE" id="PS51668">
    <property type="entry name" value="TSAA_2"/>
    <property type="match status" value="1"/>
</dbReference>
<dbReference type="InterPro" id="IPR023368">
    <property type="entry name" value="UPF0066_cons_site"/>
</dbReference>
<dbReference type="InterPro" id="IPR040372">
    <property type="entry name" value="YaeB-like"/>
</dbReference>
<dbReference type="InterPro" id="IPR036414">
    <property type="entry name" value="YaeB_N_sf"/>
</dbReference>
<dbReference type="PANTHER" id="PTHR12818:SF0">
    <property type="entry name" value="TRNA (ADENINE(37)-N6)-METHYLTRANSFERASE"/>
    <property type="match status" value="1"/>
</dbReference>
<organism evidence="4 5">
    <name type="scientific">Anaerovorax odorimutans</name>
    <dbReference type="NCBI Taxonomy" id="109327"/>
    <lineage>
        <taxon>Bacteria</taxon>
        <taxon>Bacillati</taxon>
        <taxon>Bacillota</taxon>
        <taxon>Clostridia</taxon>
        <taxon>Peptostreptococcales</taxon>
        <taxon>Anaerovoracaceae</taxon>
        <taxon>Anaerovorax</taxon>
    </lineage>
</organism>
<dbReference type="Proteomes" id="UP001524502">
    <property type="component" value="Unassembled WGS sequence"/>
</dbReference>
<evidence type="ECO:0000259" key="3">
    <source>
        <dbReference type="PROSITE" id="PS51668"/>
    </source>
</evidence>
<dbReference type="NCBIfam" id="TIGR00104">
    <property type="entry name" value="tRNA_TsaA"/>
    <property type="match status" value="1"/>
</dbReference>
<evidence type="ECO:0000313" key="4">
    <source>
        <dbReference type="EMBL" id="MCQ4635238.1"/>
    </source>
</evidence>
<evidence type="ECO:0000256" key="1">
    <source>
        <dbReference type="ARBA" id="ARBA00022691"/>
    </source>
</evidence>
<feature type="domain" description="TsaA-like" evidence="3">
    <location>
        <begin position="4"/>
        <end position="146"/>
    </location>
</feature>
<dbReference type="InterPro" id="IPR041369">
    <property type="entry name" value="TrmO_C"/>
</dbReference>
<keyword evidence="1" id="KW-0949">S-adenosyl-L-methionine</keyword>
<comment type="caution">
    <text evidence="4">The sequence shown here is derived from an EMBL/GenBank/DDBJ whole genome shotgun (WGS) entry which is preliminary data.</text>
</comment>
<dbReference type="Pfam" id="PF18389">
    <property type="entry name" value="TrmO_C"/>
    <property type="match status" value="1"/>
</dbReference>